<proteinExistence type="predicted"/>
<organism evidence="1 2">
    <name type="scientific">Xenorhabdus mauleonii</name>
    <dbReference type="NCBI Taxonomy" id="351675"/>
    <lineage>
        <taxon>Bacteria</taxon>
        <taxon>Pseudomonadati</taxon>
        <taxon>Pseudomonadota</taxon>
        <taxon>Gammaproteobacteria</taxon>
        <taxon>Enterobacterales</taxon>
        <taxon>Morganellaceae</taxon>
        <taxon>Xenorhabdus</taxon>
    </lineage>
</organism>
<accession>A0A2G0NQW6</accession>
<gene>
    <name evidence="1" type="ORF">Xmau_03971</name>
</gene>
<sequence length="259" mass="29978">MGWRLGAGFQRLGIDGQRRRFFVDRICQRWRWREGDMVANFIQPCIVNLQRDPPVTRFCAGLNRGGIGAFVVLIFLNIRNLRIRAVAGQFTAIKGNVIGLPCHRLILLILQDQQNVGWRLGAGFQRLGIDGQRRRFFVDRICQRWRWREGDIAGNFVQRFTVNNRHYSPLADLRTRPEISGIISGMVWIFLYILYRRLTTGAGQTSATKIYMLLNTGNRFILRVSQIQSQGCLLLMIFINFQLRRINAEFGIGITHHIC</sequence>
<comment type="caution">
    <text evidence="1">The sequence shown here is derived from an EMBL/GenBank/DDBJ whole genome shotgun (WGS) entry which is preliminary data.</text>
</comment>
<dbReference type="EMBL" id="NITY01000023">
    <property type="protein sequence ID" value="PHM37047.1"/>
    <property type="molecule type" value="Genomic_DNA"/>
</dbReference>
<protein>
    <submittedName>
        <fullName evidence="1">Uncharacterized protein</fullName>
    </submittedName>
</protein>
<reference evidence="1 2" key="1">
    <citation type="journal article" date="2017" name="Nat. Microbiol.">
        <title>Natural product diversity associated with the nematode symbionts Photorhabdus and Xenorhabdus.</title>
        <authorList>
            <person name="Tobias N.J."/>
            <person name="Wolff H."/>
            <person name="Djahanschiri B."/>
            <person name="Grundmann F."/>
            <person name="Kronenwerth M."/>
            <person name="Shi Y.M."/>
            <person name="Simonyi S."/>
            <person name="Grun P."/>
            <person name="Shapiro-Ilan D."/>
            <person name="Pidot S.J."/>
            <person name="Stinear T.P."/>
            <person name="Ebersberger I."/>
            <person name="Bode H.B."/>
        </authorList>
    </citation>
    <scope>NUCLEOTIDE SEQUENCE [LARGE SCALE GENOMIC DNA]</scope>
    <source>
        <strain evidence="1 2">DSM 17908</strain>
    </source>
</reference>
<keyword evidence="2" id="KW-1185">Reference proteome</keyword>
<evidence type="ECO:0000313" key="1">
    <source>
        <dbReference type="EMBL" id="PHM37047.1"/>
    </source>
</evidence>
<name>A0A2G0NQW6_9GAMM</name>
<dbReference type="Proteomes" id="UP000224607">
    <property type="component" value="Unassembled WGS sequence"/>
</dbReference>
<evidence type="ECO:0000313" key="2">
    <source>
        <dbReference type="Proteomes" id="UP000224607"/>
    </source>
</evidence>